<dbReference type="Pfam" id="PF08841">
    <property type="entry name" value="DDR"/>
    <property type="match status" value="1"/>
</dbReference>
<feature type="binding site" evidence="2">
    <location>
        <begin position="11"/>
        <end position="13"/>
    </location>
    <ligand>
        <name>ATP</name>
        <dbReference type="ChEBI" id="CHEBI:30616"/>
    </ligand>
</feature>
<evidence type="ECO:0000256" key="1">
    <source>
        <dbReference type="PIRSR" id="PIRSR011502-1"/>
    </source>
</evidence>
<evidence type="ECO:0000313" key="5">
    <source>
        <dbReference type="EMBL" id="SDH20638.1"/>
    </source>
</evidence>
<dbReference type="InterPro" id="IPR012340">
    <property type="entry name" value="NA-bd_OB-fold"/>
</dbReference>
<dbReference type="InterPro" id="IPR040916">
    <property type="entry name" value="DDR_swiveling"/>
</dbReference>
<feature type="binding site" evidence="2">
    <location>
        <begin position="458"/>
        <end position="461"/>
    </location>
    <ligand>
        <name>ATP</name>
        <dbReference type="ChEBI" id="CHEBI:30616"/>
    </ligand>
</feature>
<dbReference type="InterPro" id="IPR028975">
    <property type="entry name" value="DDRA_swiveling_dom_sf"/>
</dbReference>
<reference evidence="5 6" key="1">
    <citation type="submission" date="2016-10" db="EMBL/GenBank/DDBJ databases">
        <authorList>
            <person name="de Groot N.N."/>
        </authorList>
    </citation>
    <scope>NUCLEOTIDE SEQUENCE [LARGE SCALE GENOMIC DNA]</scope>
    <source>
        <strain evidence="5 6">CGMCC 1.10228</strain>
    </source>
</reference>
<feature type="binding site" evidence="2">
    <location>
        <begin position="569"/>
        <end position="570"/>
    </location>
    <ligand>
        <name>ATP</name>
        <dbReference type="ChEBI" id="CHEBI:30616"/>
    </ligand>
</feature>
<dbReference type="Proteomes" id="UP000198854">
    <property type="component" value="Unassembled WGS sequence"/>
</dbReference>
<dbReference type="InterPro" id="IPR043129">
    <property type="entry name" value="ATPase_NBD"/>
</dbReference>
<sequence>MAYIVGIDIGNSSTEVALANVQGSDVRFMASAITETTGIKGTKRNLFGIYQALDMVVENASLSRGDISLIRINEATPVIGDVAMETITETIITESTMIGHNPKTPGGVGLGVGLTINCEDLLKRDNDQPYILVVPGEFDFADVATMVNAATEAGYQIQALILQKDDGVLVSNRLSRTLPIVDEVSYIDRIPLGMLAAVEVAPPGQVISTLSNPYGIATVFELSSDETKNIVPVARALIGTRSAVVVKTPAGDVKARTIPAGHLTLYCQGRSHSIDVAEGSEKIMQGVEACSALDNVTGEAGSNIGGMLENVRQTMAKLTDKPSSEIFIQDLLAVDTLVPVNVVGGLAGEFSLEHAVGIASMVKSDHLQMARIAQEIQATLNVKVQIGGAEAEAAILGALTTPGTQTPLAILDLGAGSTDASIINHNGEIVATHLAGAGDMVTMIIASELGLDDRYLAEDIKKYPLAKVESLFHLRHEDGTVQFFDQPLPSEIFARVVVVKNPPQGDSKDDDPAQPRFVPLPGEHTIERVKLVRQSAKQRVFVTNALRALKSVSPTGNIRDIPFVVLVGGSSLDFEVPQLVTDALSHYNLVAGRGNVRGCQGPRNAVATGLILAYQQGRQAQEEPLQ</sequence>
<dbReference type="SUPFAM" id="SSF82317">
    <property type="entry name" value="Swiveling domain of dehydratase reactivase alpha subunit"/>
    <property type="match status" value="1"/>
</dbReference>
<feature type="binding site" evidence="2">
    <location>
        <position position="603"/>
    </location>
    <ligand>
        <name>ATP</name>
        <dbReference type="ChEBI" id="CHEBI:30616"/>
    </ligand>
</feature>
<dbReference type="GO" id="GO:0005524">
    <property type="term" value="F:ATP binding"/>
    <property type="evidence" value="ECO:0007669"/>
    <property type="project" value="UniProtKB-KW"/>
</dbReference>
<dbReference type="Gene3D" id="3.50.30.70">
    <property type="entry name" value="Swiveling domain of dehydratase reactivase alpha subunit"/>
    <property type="match status" value="1"/>
</dbReference>
<dbReference type="Gene3D" id="2.40.50.140">
    <property type="entry name" value="Nucleic acid-binding proteins"/>
    <property type="match status" value="1"/>
</dbReference>
<evidence type="ECO:0000259" key="3">
    <source>
        <dbReference type="Pfam" id="PF08841"/>
    </source>
</evidence>
<dbReference type="GO" id="GO:0046872">
    <property type="term" value="F:metal ion binding"/>
    <property type="evidence" value="ECO:0007669"/>
    <property type="project" value="UniProtKB-KW"/>
</dbReference>
<keyword evidence="2" id="KW-0067">ATP-binding</keyword>
<keyword evidence="6" id="KW-1185">Reference proteome</keyword>
<organism evidence="5 6">
    <name type="scientific">Vibrio xiamenensis</name>
    <dbReference type="NCBI Taxonomy" id="861298"/>
    <lineage>
        <taxon>Bacteria</taxon>
        <taxon>Pseudomonadati</taxon>
        <taxon>Pseudomonadota</taxon>
        <taxon>Gammaproteobacteria</taxon>
        <taxon>Vibrionales</taxon>
        <taxon>Vibrionaceae</taxon>
        <taxon>Vibrio</taxon>
    </lineage>
</organism>
<feature type="binding site" evidence="1">
    <location>
        <position position="182"/>
    </location>
    <ligand>
        <name>Mg(2+)</name>
        <dbReference type="ChEBI" id="CHEBI:18420"/>
    </ligand>
</feature>
<dbReference type="SUPFAM" id="SSF53067">
    <property type="entry name" value="Actin-like ATPase domain"/>
    <property type="match status" value="2"/>
</dbReference>
<evidence type="ECO:0000259" key="4">
    <source>
        <dbReference type="Pfam" id="PF18427"/>
    </source>
</evidence>
<dbReference type="Pfam" id="PF18427">
    <property type="entry name" value="DDR_swiveling"/>
    <property type="match status" value="1"/>
</dbReference>
<protein>
    <submittedName>
        <fullName evidence="5">Propanediol dehydratase reactivation factor, large subunit</fullName>
    </submittedName>
</protein>
<dbReference type="AlphaFoldDB" id="A0A1G8AI55"/>
<dbReference type="PIRSF" id="PIRSF011502">
    <property type="entry name" value="DdrA_PduG"/>
    <property type="match status" value="1"/>
</dbReference>
<dbReference type="NCBIfam" id="TIGR04491">
    <property type="entry name" value="reactive_PduG"/>
    <property type="match status" value="1"/>
</dbReference>
<dbReference type="OrthoDB" id="4676896at2"/>
<evidence type="ECO:0000256" key="2">
    <source>
        <dbReference type="PIRSR" id="PIRSR011502-2"/>
    </source>
</evidence>
<evidence type="ECO:0000313" key="6">
    <source>
        <dbReference type="Proteomes" id="UP000198854"/>
    </source>
</evidence>
<dbReference type="Gene3D" id="3.90.470.30">
    <property type="match status" value="1"/>
</dbReference>
<dbReference type="EMBL" id="FNDD01000010">
    <property type="protein sequence ID" value="SDH20638.1"/>
    <property type="molecule type" value="Genomic_DNA"/>
</dbReference>
<feature type="binding site" evidence="1">
    <location>
        <position position="104"/>
    </location>
    <ligand>
        <name>Mg(2+)</name>
        <dbReference type="ChEBI" id="CHEBI:18420"/>
    </ligand>
</feature>
<dbReference type="InterPro" id="IPR009191">
    <property type="entry name" value="DDRA"/>
</dbReference>
<dbReference type="STRING" id="861298.SAMN04488136_110142"/>
<feature type="binding site" evidence="1">
    <location>
        <position position="165"/>
    </location>
    <ligand>
        <name>Mg(2+)</name>
        <dbReference type="ChEBI" id="CHEBI:18420"/>
    </ligand>
</feature>
<proteinExistence type="predicted"/>
<keyword evidence="2" id="KW-0547">Nucleotide-binding</keyword>
<gene>
    <name evidence="5" type="ORF">SAMN04488136_110142</name>
</gene>
<accession>A0A1G8AI55</accession>
<dbReference type="RefSeq" id="WP_093273246.1">
    <property type="nucleotide sequence ID" value="NZ_FNDD01000010.1"/>
</dbReference>
<feature type="domain" description="Diol dehydratase reactivase ATPase-like" evidence="3">
    <location>
        <begin position="274"/>
        <end position="614"/>
    </location>
</feature>
<dbReference type="InterPro" id="IPR030994">
    <property type="entry name" value="DDR_dom"/>
</dbReference>
<name>A0A1G8AI55_9VIBR</name>
<feature type="domain" description="DD-reactivating factor swiveling" evidence="4">
    <location>
        <begin position="92"/>
        <end position="253"/>
    </location>
</feature>
<keyword evidence="1" id="KW-0460">Magnesium</keyword>
<dbReference type="Gene3D" id="3.30.420.40">
    <property type="match status" value="2"/>
</dbReference>
<keyword evidence="1" id="KW-0479">Metal-binding</keyword>